<evidence type="ECO:0000313" key="4">
    <source>
        <dbReference type="EMBL" id="WDH84737.1"/>
    </source>
</evidence>
<evidence type="ECO:0000259" key="3">
    <source>
        <dbReference type="Pfam" id="PF13649"/>
    </source>
</evidence>
<gene>
    <name evidence="4" type="ORF">PUW23_11205</name>
</gene>
<protein>
    <submittedName>
        <fullName evidence="4">Class I SAM-dependent methyltransferase</fullName>
    </submittedName>
</protein>
<proteinExistence type="predicted"/>
<dbReference type="InterPro" id="IPR041698">
    <property type="entry name" value="Methyltransf_25"/>
</dbReference>
<feature type="domain" description="Methyltransferase" evidence="3">
    <location>
        <begin position="51"/>
        <end position="145"/>
    </location>
</feature>
<dbReference type="RefSeq" id="WP_274359846.1">
    <property type="nucleotide sequence ID" value="NZ_CP118101.1"/>
</dbReference>
<dbReference type="CDD" id="cd02440">
    <property type="entry name" value="AdoMet_MTases"/>
    <property type="match status" value="1"/>
</dbReference>
<dbReference type="Gene3D" id="2.20.25.110">
    <property type="entry name" value="S-adenosyl-L-methionine-dependent methyltransferases"/>
    <property type="match status" value="1"/>
</dbReference>
<evidence type="ECO:0000256" key="1">
    <source>
        <dbReference type="ARBA" id="ARBA00022603"/>
    </source>
</evidence>
<dbReference type="Gene3D" id="3.40.50.150">
    <property type="entry name" value="Vaccinia Virus protein VP39"/>
    <property type="match status" value="1"/>
</dbReference>
<accession>A0AAX3N595</accession>
<dbReference type="SUPFAM" id="SSF53335">
    <property type="entry name" value="S-adenosyl-L-methionine-dependent methyltransferases"/>
    <property type="match status" value="1"/>
</dbReference>
<keyword evidence="2" id="KW-0808">Transferase</keyword>
<dbReference type="GO" id="GO:0032259">
    <property type="term" value="P:methylation"/>
    <property type="evidence" value="ECO:0007669"/>
    <property type="project" value="UniProtKB-KW"/>
</dbReference>
<keyword evidence="1 4" id="KW-0489">Methyltransferase</keyword>
<reference evidence="4" key="1">
    <citation type="submission" date="2023-02" db="EMBL/GenBank/DDBJ databases">
        <title>Pathogen: clinical or host-associated sample.</title>
        <authorList>
            <person name="Hergert J."/>
            <person name="Casey R."/>
            <person name="Wagner J."/>
            <person name="Young E.L."/>
            <person name="Oakeson K.F."/>
        </authorList>
    </citation>
    <scope>NUCLEOTIDE SEQUENCE</scope>
    <source>
        <strain evidence="4">2022CK-00830</strain>
    </source>
</reference>
<dbReference type="Pfam" id="PF13649">
    <property type="entry name" value="Methyltransf_25"/>
    <property type="match status" value="1"/>
</dbReference>
<dbReference type="Proteomes" id="UP001220962">
    <property type="component" value="Chromosome"/>
</dbReference>
<sequence length="278" mass="32018">MDMKKGLSIHKHSPNLEEYSDPIMYDMENDEFDGDFALIEKWASLMGGTLIDLACGTGRTAIPLADKGYSVIGVDVHEGMLERAKLKAEEEHTDIRFELQNCEELELDMKSSMIYMVGNAFQHFLTNEAQDKLLRSVAAHLKSGGVFLFNTRFPSAEELLQPAEEEYWRTYVTDDGKQVDVFTTSHYDALTQVQNYIIVRKTKQDDLTMENELRTTIQLRYTYPMEMERLLARHGFRVIELYGDWEENPPVDSKPELIYVCQKEKELDTYGSGLHSAF</sequence>
<evidence type="ECO:0000256" key="2">
    <source>
        <dbReference type="ARBA" id="ARBA00022679"/>
    </source>
</evidence>
<dbReference type="PANTHER" id="PTHR43861:SF1">
    <property type="entry name" value="TRANS-ACONITATE 2-METHYLTRANSFERASE"/>
    <property type="match status" value="1"/>
</dbReference>
<dbReference type="EMBL" id="CP118101">
    <property type="protein sequence ID" value="WDH84737.1"/>
    <property type="molecule type" value="Genomic_DNA"/>
</dbReference>
<name>A0AAX3N595_9BACL</name>
<organism evidence="4 5">
    <name type="scientific">Paenibacillus urinalis</name>
    <dbReference type="NCBI Taxonomy" id="521520"/>
    <lineage>
        <taxon>Bacteria</taxon>
        <taxon>Bacillati</taxon>
        <taxon>Bacillota</taxon>
        <taxon>Bacilli</taxon>
        <taxon>Bacillales</taxon>
        <taxon>Paenibacillaceae</taxon>
        <taxon>Paenibacillus</taxon>
    </lineage>
</organism>
<dbReference type="AlphaFoldDB" id="A0AAX3N595"/>
<dbReference type="InterPro" id="IPR029063">
    <property type="entry name" value="SAM-dependent_MTases_sf"/>
</dbReference>
<dbReference type="PANTHER" id="PTHR43861">
    <property type="entry name" value="TRANS-ACONITATE 2-METHYLTRANSFERASE-RELATED"/>
    <property type="match status" value="1"/>
</dbReference>
<dbReference type="GO" id="GO:0008168">
    <property type="term" value="F:methyltransferase activity"/>
    <property type="evidence" value="ECO:0007669"/>
    <property type="project" value="UniProtKB-KW"/>
</dbReference>
<evidence type="ECO:0000313" key="5">
    <source>
        <dbReference type="Proteomes" id="UP001220962"/>
    </source>
</evidence>